<gene>
    <name evidence="2" type="ORF">SAMN04488244_11969</name>
</gene>
<keyword evidence="1" id="KW-1133">Transmembrane helix</keyword>
<dbReference type="Proteomes" id="UP000236721">
    <property type="component" value="Unassembled WGS sequence"/>
</dbReference>
<protein>
    <recommendedName>
        <fullName evidence="4">DUF2850 domain-containing protein</fullName>
    </recommendedName>
</protein>
<keyword evidence="1" id="KW-0472">Membrane</keyword>
<dbReference type="Pfam" id="PF11012">
    <property type="entry name" value="DUF2850"/>
    <property type="match status" value="1"/>
</dbReference>
<sequence>MSNDKSGRVISDVSSKVIPVSSVRPNKWLEYTLVLLALVGSMAVFGLYKDLFGRYQSHTNPKSAVYGVWLEKDVAPFARESFELSKDRVLIDNRVVSTRFDLSRSELSFYAGSVEYRYQFLNEAKTEVRQLSPSHYNPVFVLSGKHKNNLL</sequence>
<dbReference type="InterPro" id="IPR021271">
    <property type="entry name" value="DUF2850"/>
</dbReference>
<dbReference type="EMBL" id="FNVG01000019">
    <property type="protein sequence ID" value="SEG55807.1"/>
    <property type="molecule type" value="Genomic_DNA"/>
</dbReference>
<dbReference type="AlphaFoldDB" id="A0A1H6B6G1"/>
<reference evidence="3" key="1">
    <citation type="submission" date="2016-10" db="EMBL/GenBank/DDBJ databases">
        <authorList>
            <person name="Varghese N."/>
            <person name="Submissions S."/>
        </authorList>
    </citation>
    <scope>NUCLEOTIDE SEQUENCE [LARGE SCALE GENOMIC DNA]</scope>
    <source>
        <strain evidence="3">CGMCC 1.7062</strain>
    </source>
</reference>
<accession>A0A1H6B6G1</accession>
<keyword evidence="1" id="KW-0812">Transmembrane</keyword>
<keyword evidence="3" id="KW-1185">Reference proteome</keyword>
<organism evidence="2 3">
    <name type="scientific">Vibrio hangzhouensis</name>
    <dbReference type="NCBI Taxonomy" id="462991"/>
    <lineage>
        <taxon>Bacteria</taxon>
        <taxon>Pseudomonadati</taxon>
        <taxon>Pseudomonadota</taxon>
        <taxon>Gammaproteobacteria</taxon>
        <taxon>Vibrionales</taxon>
        <taxon>Vibrionaceae</taxon>
        <taxon>Vibrio</taxon>
    </lineage>
</organism>
<feature type="transmembrane region" description="Helical" evidence="1">
    <location>
        <begin position="28"/>
        <end position="48"/>
    </location>
</feature>
<dbReference type="RefSeq" id="WP_160111377.1">
    <property type="nucleotide sequence ID" value="NZ_FNVG01000019.1"/>
</dbReference>
<proteinExistence type="predicted"/>
<evidence type="ECO:0000313" key="3">
    <source>
        <dbReference type="Proteomes" id="UP000236721"/>
    </source>
</evidence>
<evidence type="ECO:0008006" key="4">
    <source>
        <dbReference type="Google" id="ProtNLM"/>
    </source>
</evidence>
<evidence type="ECO:0000256" key="1">
    <source>
        <dbReference type="SAM" id="Phobius"/>
    </source>
</evidence>
<name>A0A1H6B6G1_9VIBR</name>
<dbReference type="OrthoDB" id="5824286at2"/>
<evidence type="ECO:0000313" key="2">
    <source>
        <dbReference type="EMBL" id="SEG55807.1"/>
    </source>
</evidence>